<comment type="caution">
    <text evidence="6">The sequence shown here is derived from an EMBL/GenBank/DDBJ whole genome shotgun (WGS) entry which is preliminary data.</text>
</comment>
<accession>A0ABW0NSW6</accession>
<proteinExistence type="inferred from homology"/>
<keyword evidence="4 6" id="KW-0067">ATP-binding</keyword>
<dbReference type="PANTHER" id="PTHR43335:SF4">
    <property type="entry name" value="ABC TRANSPORTER, ATP-BINDING PROTEIN"/>
    <property type="match status" value="1"/>
</dbReference>
<evidence type="ECO:0000313" key="7">
    <source>
        <dbReference type="Proteomes" id="UP001596039"/>
    </source>
</evidence>
<gene>
    <name evidence="6" type="ORF">ACFPJ4_10440</name>
</gene>
<reference evidence="7" key="1">
    <citation type="journal article" date="2019" name="Int. J. Syst. Evol. Microbiol.">
        <title>The Global Catalogue of Microorganisms (GCM) 10K type strain sequencing project: providing services to taxonomists for standard genome sequencing and annotation.</title>
        <authorList>
            <consortium name="The Broad Institute Genomics Platform"/>
            <consortium name="The Broad Institute Genome Sequencing Center for Infectious Disease"/>
            <person name="Wu L."/>
            <person name="Ma J."/>
        </authorList>
    </citation>
    <scope>NUCLEOTIDE SEQUENCE [LARGE SCALE GENOMIC DNA]</scope>
    <source>
        <strain evidence="7">CGMCC 4.6997</strain>
    </source>
</reference>
<evidence type="ECO:0000256" key="4">
    <source>
        <dbReference type="ARBA" id="ARBA00022840"/>
    </source>
</evidence>
<dbReference type="PANTHER" id="PTHR43335">
    <property type="entry name" value="ABC TRANSPORTER, ATP-BINDING PROTEIN"/>
    <property type="match status" value="1"/>
</dbReference>
<sequence length="308" mass="32619">MTAAIRATGLTKSYGGKPALDSLTLDIEEGSIFGFLGPNGAGKTTTLRLITGLARPTRGAIQVFGNDVGAADNAARSEIGFLPDVPAFYGWMTAPEFLRFAGGLFGMSGARLEDRTSMLLDLAGLSGVTTRIGGYSRGMKQRLGIAQALINAPRLLLLDEPTSALDPMGRKDVLDMIASLRGRTTVFFSTHILSDVERVCDTVAILDRGRMVAHAPIDELKARYGKEKILVEVTENADALAEDFGERPWATAVTRPTQGSIEITVTDLGAAQHDIPAMVAARGSGLARLEAGEVGLEEVFVELVGSAK</sequence>
<organism evidence="6 7">
    <name type="scientific">Lysinimonas soli</name>
    <dbReference type="NCBI Taxonomy" id="1074233"/>
    <lineage>
        <taxon>Bacteria</taxon>
        <taxon>Bacillati</taxon>
        <taxon>Actinomycetota</taxon>
        <taxon>Actinomycetes</taxon>
        <taxon>Micrococcales</taxon>
        <taxon>Microbacteriaceae</taxon>
        <taxon>Lysinimonas</taxon>
    </lineage>
</organism>
<keyword evidence="7" id="KW-1185">Reference proteome</keyword>
<dbReference type="RefSeq" id="WP_386740343.1">
    <property type="nucleotide sequence ID" value="NZ_JBHSMG010000002.1"/>
</dbReference>
<dbReference type="Pfam" id="PF00005">
    <property type="entry name" value="ABC_tran"/>
    <property type="match status" value="1"/>
</dbReference>
<comment type="similarity">
    <text evidence="1">Belongs to the ABC transporter superfamily.</text>
</comment>
<dbReference type="InterPro" id="IPR003593">
    <property type="entry name" value="AAA+_ATPase"/>
</dbReference>
<keyword evidence="2" id="KW-0813">Transport</keyword>
<dbReference type="Gene3D" id="3.40.50.300">
    <property type="entry name" value="P-loop containing nucleotide triphosphate hydrolases"/>
    <property type="match status" value="1"/>
</dbReference>
<dbReference type="InterPro" id="IPR025302">
    <property type="entry name" value="DrrA1/2-like_C"/>
</dbReference>
<dbReference type="InterPro" id="IPR003439">
    <property type="entry name" value="ABC_transporter-like_ATP-bd"/>
</dbReference>
<dbReference type="SMART" id="SM00382">
    <property type="entry name" value="AAA"/>
    <property type="match status" value="1"/>
</dbReference>
<evidence type="ECO:0000313" key="6">
    <source>
        <dbReference type="EMBL" id="MFC5502654.1"/>
    </source>
</evidence>
<dbReference type="CDD" id="cd03230">
    <property type="entry name" value="ABC_DR_subfamily_A"/>
    <property type="match status" value="1"/>
</dbReference>
<evidence type="ECO:0000256" key="3">
    <source>
        <dbReference type="ARBA" id="ARBA00022741"/>
    </source>
</evidence>
<name>A0ABW0NSW6_9MICO</name>
<dbReference type="Proteomes" id="UP001596039">
    <property type="component" value="Unassembled WGS sequence"/>
</dbReference>
<protein>
    <submittedName>
        <fullName evidence="6">ATP-binding cassette domain-containing protein</fullName>
    </submittedName>
</protein>
<dbReference type="Pfam" id="PF13732">
    <property type="entry name" value="DrrA1-3_C"/>
    <property type="match status" value="1"/>
</dbReference>
<evidence type="ECO:0000256" key="2">
    <source>
        <dbReference type="ARBA" id="ARBA00022448"/>
    </source>
</evidence>
<feature type="domain" description="ABC transporter" evidence="5">
    <location>
        <begin position="5"/>
        <end position="233"/>
    </location>
</feature>
<keyword evidence="3" id="KW-0547">Nucleotide-binding</keyword>
<dbReference type="PROSITE" id="PS50893">
    <property type="entry name" value="ABC_TRANSPORTER_2"/>
    <property type="match status" value="1"/>
</dbReference>
<dbReference type="GO" id="GO:0005524">
    <property type="term" value="F:ATP binding"/>
    <property type="evidence" value="ECO:0007669"/>
    <property type="project" value="UniProtKB-KW"/>
</dbReference>
<evidence type="ECO:0000259" key="5">
    <source>
        <dbReference type="PROSITE" id="PS50893"/>
    </source>
</evidence>
<dbReference type="EMBL" id="JBHSMG010000002">
    <property type="protein sequence ID" value="MFC5502654.1"/>
    <property type="molecule type" value="Genomic_DNA"/>
</dbReference>
<dbReference type="SUPFAM" id="SSF52540">
    <property type="entry name" value="P-loop containing nucleoside triphosphate hydrolases"/>
    <property type="match status" value="1"/>
</dbReference>
<dbReference type="InterPro" id="IPR027417">
    <property type="entry name" value="P-loop_NTPase"/>
</dbReference>
<evidence type="ECO:0000256" key="1">
    <source>
        <dbReference type="ARBA" id="ARBA00005417"/>
    </source>
</evidence>